<dbReference type="AlphaFoldDB" id="A0A6J6UJX3"/>
<dbReference type="GO" id="GO:0016491">
    <property type="term" value="F:oxidoreductase activity"/>
    <property type="evidence" value="ECO:0007669"/>
    <property type="project" value="UniProtKB-KW"/>
</dbReference>
<dbReference type="InterPro" id="IPR050627">
    <property type="entry name" value="Nitroreductase/BluB"/>
</dbReference>
<evidence type="ECO:0000256" key="1">
    <source>
        <dbReference type="ARBA" id="ARBA00022630"/>
    </source>
</evidence>
<organism evidence="5">
    <name type="scientific">freshwater metagenome</name>
    <dbReference type="NCBI Taxonomy" id="449393"/>
    <lineage>
        <taxon>unclassified sequences</taxon>
        <taxon>metagenomes</taxon>
        <taxon>ecological metagenomes</taxon>
    </lineage>
</organism>
<evidence type="ECO:0000313" key="6">
    <source>
        <dbReference type="EMBL" id="CAB4906722.1"/>
    </source>
</evidence>
<reference evidence="5" key="1">
    <citation type="submission" date="2020-05" db="EMBL/GenBank/DDBJ databases">
        <authorList>
            <person name="Chiriac C."/>
            <person name="Salcher M."/>
            <person name="Ghai R."/>
            <person name="Kavagutti S V."/>
        </authorList>
    </citation>
    <scope>NUCLEOTIDE SEQUENCE</scope>
</reference>
<sequence>MTVMTEPVGLARVLRTNGSVRAFRAEPVTDDELFTVLDHARFAPSGGNKQGWRVVVLRDAARRAAVLDLMEGVAREYVALMRDGQRPFGLTAHGRWPGPGSVDLAAARAETGPSIVSPLRDAPVLLVVAVDTGLVAAMDAELDRHGIVAGASIYPFCQNVLLAARLVGLGGVITTFAVREEPAVRTLLALPATHAVAAVIALGRPEKQASRLTRNPVSAFATVDSFDGPAFG</sequence>
<keyword evidence="3" id="KW-0560">Oxidoreductase</keyword>
<dbReference type="InterPro" id="IPR000415">
    <property type="entry name" value="Nitroreductase-like"/>
</dbReference>
<keyword evidence="1" id="KW-0285">Flavoprotein</keyword>
<dbReference type="InterPro" id="IPR029479">
    <property type="entry name" value="Nitroreductase"/>
</dbReference>
<evidence type="ECO:0000313" key="7">
    <source>
        <dbReference type="EMBL" id="CAB4994212.1"/>
    </source>
</evidence>
<evidence type="ECO:0000256" key="2">
    <source>
        <dbReference type="ARBA" id="ARBA00022643"/>
    </source>
</evidence>
<evidence type="ECO:0000313" key="5">
    <source>
        <dbReference type="EMBL" id="CAB4759816.1"/>
    </source>
</evidence>
<dbReference type="EMBL" id="CAEZYR010000101">
    <property type="protein sequence ID" value="CAB4759816.1"/>
    <property type="molecule type" value="Genomic_DNA"/>
</dbReference>
<dbReference type="PANTHER" id="PTHR23026">
    <property type="entry name" value="NADPH NITROREDUCTASE"/>
    <property type="match status" value="1"/>
</dbReference>
<dbReference type="EMBL" id="CAFBMH010000035">
    <property type="protein sequence ID" value="CAB4906722.1"/>
    <property type="molecule type" value="Genomic_DNA"/>
</dbReference>
<dbReference type="SUPFAM" id="SSF55469">
    <property type="entry name" value="FMN-dependent nitroreductase-like"/>
    <property type="match status" value="1"/>
</dbReference>
<dbReference type="CDD" id="cd02062">
    <property type="entry name" value="Nitro_FMN_reductase"/>
    <property type="match status" value="1"/>
</dbReference>
<name>A0A6J6UJX3_9ZZZZ</name>
<dbReference type="EMBL" id="CAFBOS010000062">
    <property type="protein sequence ID" value="CAB4994212.1"/>
    <property type="molecule type" value="Genomic_DNA"/>
</dbReference>
<accession>A0A6J6UJX3</accession>
<evidence type="ECO:0000256" key="3">
    <source>
        <dbReference type="ARBA" id="ARBA00023002"/>
    </source>
</evidence>
<proteinExistence type="predicted"/>
<evidence type="ECO:0000259" key="4">
    <source>
        <dbReference type="Pfam" id="PF00881"/>
    </source>
</evidence>
<keyword evidence="2" id="KW-0288">FMN</keyword>
<dbReference type="Pfam" id="PF00881">
    <property type="entry name" value="Nitroreductase"/>
    <property type="match status" value="1"/>
</dbReference>
<protein>
    <submittedName>
        <fullName evidence="5">Unannotated protein</fullName>
    </submittedName>
</protein>
<dbReference type="PANTHER" id="PTHR23026:SF90">
    <property type="entry name" value="IODOTYROSINE DEIODINASE 1"/>
    <property type="match status" value="1"/>
</dbReference>
<feature type="domain" description="Nitroreductase" evidence="4">
    <location>
        <begin position="19"/>
        <end position="204"/>
    </location>
</feature>
<dbReference type="Gene3D" id="3.40.109.10">
    <property type="entry name" value="NADH Oxidase"/>
    <property type="match status" value="1"/>
</dbReference>
<gene>
    <name evidence="5" type="ORF">UFOPK2754_02330</name>
    <name evidence="6" type="ORF">UFOPK3543_01194</name>
    <name evidence="7" type="ORF">UFOPK3967_01213</name>
</gene>